<evidence type="ECO:0000256" key="2">
    <source>
        <dbReference type="ARBA" id="ARBA00005745"/>
    </source>
</evidence>
<dbReference type="FunFam" id="1.20.81.30:FF:000001">
    <property type="entry name" value="Type II secretion system protein F"/>
    <property type="match status" value="2"/>
</dbReference>
<evidence type="ECO:0000313" key="13">
    <source>
        <dbReference type="Proteomes" id="UP000030675"/>
    </source>
</evidence>
<dbReference type="PANTHER" id="PTHR30012:SF7">
    <property type="entry name" value="PROTEIN TRANSPORT PROTEIN HOFC HOMOLOG"/>
    <property type="match status" value="1"/>
</dbReference>
<feature type="transmembrane region" description="Helical" evidence="10">
    <location>
        <begin position="173"/>
        <end position="201"/>
    </location>
</feature>
<evidence type="ECO:0000256" key="6">
    <source>
        <dbReference type="ARBA" id="ARBA00022692"/>
    </source>
</evidence>
<dbReference type="eggNOG" id="COG1459">
    <property type="taxonomic scope" value="Bacteria"/>
</dbReference>
<evidence type="ECO:0000256" key="5">
    <source>
        <dbReference type="ARBA" id="ARBA00022519"/>
    </source>
</evidence>
<evidence type="ECO:0000256" key="7">
    <source>
        <dbReference type="ARBA" id="ARBA00022989"/>
    </source>
</evidence>
<dbReference type="GO" id="GO:0005886">
    <property type="term" value="C:plasma membrane"/>
    <property type="evidence" value="ECO:0007669"/>
    <property type="project" value="UniProtKB-SubCell"/>
</dbReference>
<protein>
    <submittedName>
        <fullName evidence="12">Putative Type IV pilin biogenesis protein</fullName>
    </submittedName>
</protein>
<keyword evidence="7 10" id="KW-1133">Transmembrane helix</keyword>
<organism evidence="12 13">
    <name type="scientific">Photobacterium leiognathi lrivu.4.1</name>
    <dbReference type="NCBI Taxonomy" id="1248232"/>
    <lineage>
        <taxon>Bacteria</taxon>
        <taxon>Pseudomonadati</taxon>
        <taxon>Pseudomonadota</taxon>
        <taxon>Gammaproteobacteria</taxon>
        <taxon>Vibrionales</taxon>
        <taxon>Vibrionaceae</taxon>
        <taxon>Photobacterium</taxon>
    </lineage>
</organism>
<dbReference type="Pfam" id="PF00482">
    <property type="entry name" value="T2SSF"/>
    <property type="match status" value="2"/>
</dbReference>
<gene>
    <name evidence="12" type="ORF">PLEI_2514</name>
</gene>
<keyword evidence="8 10" id="KW-0472">Membrane</keyword>
<comment type="similarity">
    <text evidence="2 9">Belongs to the GSP F family.</text>
</comment>
<evidence type="ECO:0000256" key="3">
    <source>
        <dbReference type="ARBA" id="ARBA00022448"/>
    </source>
</evidence>
<feature type="transmembrane region" description="Helical" evidence="10">
    <location>
        <begin position="221"/>
        <end position="243"/>
    </location>
</feature>
<evidence type="ECO:0000259" key="11">
    <source>
        <dbReference type="Pfam" id="PF00482"/>
    </source>
</evidence>
<dbReference type="PANTHER" id="PTHR30012">
    <property type="entry name" value="GENERAL SECRETION PATHWAY PROTEIN"/>
    <property type="match status" value="1"/>
</dbReference>
<feature type="domain" description="Type II secretion system protein GspF" evidence="11">
    <location>
        <begin position="276"/>
        <end position="398"/>
    </location>
</feature>
<name>A0A0U1P8M2_PHOLE</name>
<proteinExistence type="inferred from homology"/>
<dbReference type="PROSITE" id="PS00874">
    <property type="entry name" value="T2SP_F"/>
    <property type="match status" value="1"/>
</dbReference>
<dbReference type="InterPro" id="IPR018076">
    <property type="entry name" value="T2SS_GspF_dom"/>
</dbReference>
<dbReference type="AlphaFoldDB" id="A0A0U1P8M2"/>
<evidence type="ECO:0000256" key="4">
    <source>
        <dbReference type="ARBA" id="ARBA00022475"/>
    </source>
</evidence>
<evidence type="ECO:0000256" key="9">
    <source>
        <dbReference type="RuleBase" id="RU003923"/>
    </source>
</evidence>
<feature type="transmembrane region" description="Helical" evidence="10">
    <location>
        <begin position="379"/>
        <end position="406"/>
    </location>
</feature>
<dbReference type="InterPro" id="IPR001992">
    <property type="entry name" value="T2SS_GspF/T4SS_PilC_CS"/>
</dbReference>
<keyword evidence="4" id="KW-1003">Cell membrane</keyword>
<keyword evidence="3 9" id="KW-0813">Transport</keyword>
<accession>A0A0U1P8M2</accession>
<evidence type="ECO:0000256" key="1">
    <source>
        <dbReference type="ARBA" id="ARBA00004429"/>
    </source>
</evidence>
<dbReference type="GO" id="GO:0015628">
    <property type="term" value="P:protein secretion by the type II secretion system"/>
    <property type="evidence" value="ECO:0007669"/>
    <property type="project" value="TreeGrafter"/>
</dbReference>
<dbReference type="PRINTS" id="PR00812">
    <property type="entry name" value="BCTERIALGSPF"/>
</dbReference>
<evidence type="ECO:0000256" key="8">
    <source>
        <dbReference type="ARBA" id="ARBA00023136"/>
    </source>
</evidence>
<comment type="subcellular location">
    <subcellularLocation>
        <location evidence="1 9">Cell inner membrane</location>
        <topology evidence="1 9">Multi-pass membrane protein</topology>
    </subcellularLocation>
</comment>
<keyword evidence="6 9" id="KW-0812">Transmembrane</keyword>
<sequence length="407" mass="45190">MSTAATKIRYYNWRGTNQAGRKVSGTTLGFQEQEVRQQLLEQKIIIKKIKKTSPSILAKMRDQMKGEDITAVTRQLATMIESGVPVVQALQLMASSYNKAEMRATLLQITTQVESGASLSSAMRSSSPLFDKFYCDLVATGEQTGHLGQVFARIAVYREKNEAMRKKVIKAMIYPSMVMLTAVLVTVMMLVFVIPQFAQIFSSFGAELPFFTQIVMHASDFLIAYGTYMAIGIASIVFLYRYFYKKSDDFRYKSNKFVLKLPIFGDVLLKATIARFARTLATTFMAGIPLLSGIQSAGRTCGNLYIERAIEEVYESTAGGMPLYLALRQSGVFPELMLQMVMIGEESGALDDMLNKMAQIYEADVDNTVDNLGQILEPFIIIILGGLIGGLLVAMYMPIFTLMSVIG</sequence>
<feature type="domain" description="Type II secretion system protein GspF" evidence="11">
    <location>
        <begin position="73"/>
        <end position="195"/>
    </location>
</feature>
<evidence type="ECO:0000313" key="12">
    <source>
        <dbReference type="EMBL" id="GAD30858.1"/>
    </source>
</evidence>
<dbReference type="InterPro" id="IPR003004">
    <property type="entry name" value="GspF/PilC"/>
</dbReference>
<dbReference type="EMBL" id="DF196819">
    <property type="protein sequence ID" value="GAD30858.1"/>
    <property type="molecule type" value="Genomic_DNA"/>
</dbReference>
<evidence type="ECO:0000256" key="10">
    <source>
        <dbReference type="SAM" id="Phobius"/>
    </source>
</evidence>
<dbReference type="Gene3D" id="1.20.81.30">
    <property type="entry name" value="Type II secretion system (T2SS), domain F"/>
    <property type="match status" value="2"/>
</dbReference>
<dbReference type="Proteomes" id="UP000030675">
    <property type="component" value="Unassembled WGS sequence"/>
</dbReference>
<dbReference type="RefSeq" id="WP_023933612.1">
    <property type="nucleotide sequence ID" value="NZ_DF196819.1"/>
</dbReference>
<dbReference type="HOGENOM" id="CLU_035032_2_1_6"/>
<keyword evidence="5" id="KW-0997">Cell inner membrane</keyword>
<reference evidence="13" key="1">
    <citation type="submission" date="2012-12" db="EMBL/GenBank/DDBJ databases">
        <title>Genome Sequence of Photobacterium leiognathi lrivu.4.1.</title>
        <authorList>
            <person name="Urbanczyk H."/>
            <person name="Ogura Y."/>
            <person name="Hayashi T."/>
            <person name="Dunlap P.V."/>
        </authorList>
    </citation>
    <scope>NUCLEOTIDE SEQUENCE [LARGE SCALE GENOMIC DNA]</scope>
    <source>
        <strain evidence="13">lrivu.4.1</strain>
    </source>
</reference>
<dbReference type="InterPro" id="IPR042094">
    <property type="entry name" value="T2SS_GspF_sf"/>
</dbReference>